<dbReference type="EMBL" id="SMLL01000002">
    <property type="protein sequence ID" value="TFZ03384.1"/>
    <property type="molecule type" value="Genomic_DNA"/>
</dbReference>
<evidence type="ECO:0000313" key="2">
    <source>
        <dbReference type="Proteomes" id="UP000297564"/>
    </source>
</evidence>
<protein>
    <submittedName>
        <fullName evidence="1">Uncharacterized protein</fullName>
    </submittedName>
</protein>
<gene>
    <name evidence="1" type="ORF">EZ242_05740</name>
</gene>
<comment type="caution">
    <text evidence="1">The sequence shown here is derived from an EMBL/GenBank/DDBJ whole genome shotgun (WGS) entry which is preliminary data.</text>
</comment>
<organism evidence="1 2">
    <name type="scientific">Ramlibacter rhizophilus</name>
    <dbReference type="NCBI Taxonomy" id="1781167"/>
    <lineage>
        <taxon>Bacteria</taxon>
        <taxon>Pseudomonadati</taxon>
        <taxon>Pseudomonadota</taxon>
        <taxon>Betaproteobacteria</taxon>
        <taxon>Burkholderiales</taxon>
        <taxon>Comamonadaceae</taxon>
        <taxon>Ramlibacter</taxon>
    </lineage>
</organism>
<dbReference type="RefSeq" id="WP_135284183.1">
    <property type="nucleotide sequence ID" value="NZ_SMLL01000002.1"/>
</dbReference>
<accession>A0A4Z0BXZ0</accession>
<name>A0A4Z0BXZ0_9BURK</name>
<evidence type="ECO:0000313" key="1">
    <source>
        <dbReference type="EMBL" id="TFZ03384.1"/>
    </source>
</evidence>
<keyword evidence="2" id="KW-1185">Reference proteome</keyword>
<sequence>MPIDEELRTAVHQAVIAAQQPRSVETQLLALLTALSEGEVTAETRLQRVNLLKDELDLSQVRRF</sequence>
<dbReference type="Proteomes" id="UP000297564">
    <property type="component" value="Unassembled WGS sequence"/>
</dbReference>
<dbReference type="AlphaFoldDB" id="A0A4Z0BXZ0"/>
<reference evidence="1 2" key="1">
    <citation type="submission" date="2019-03" db="EMBL/GenBank/DDBJ databases">
        <title>Ramlibacter rhizophilus CCTCC AB2015357, whole genome shotgun sequence.</title>
        <authorList>
            <person name="Zhang X."/>
            <person name="Feng G."/>
            <person name="Zhu H."/>
        </authorList>
    </citation>
    <scope>NUCLEOTIDE SEQUENCE [LARGE SCALE GENOMIC DNA]</scope>
    <source>
        <strain evidence="1 2">CCTCC AB2015357</strain>
    </source>
</reference>
<proteinExistence type="predicted"/>